<dbReference type="FunFam" id="3.40.50.20:FF:000005">
    <property type="entry name" value="acetyl-CoA carboxylase isoform X2"/>
    <property type="match status" value="1"/>
</dbReference>
<keyword evidence="11" id="KW-0092">Biotin</keyword>
<dbReference type="Pfam" id="PF00289">
    <property type="entry name" value="Biotin_carb_N"/>
    <property type="match status" value="1"/>
</dbReference>
<sequence length="2430" mass="272151">MLPFAVLGLILWISLLLWRIITKAVAMPVKGEESPSGCGPPAAEEDMPVTQSPHPGEHSLSTAPTTSAHNEDNSSQAGCAPAGQVKAVDTEALQESSEVNSEKPPTTQTSSKTKVPMLKSGPEGRERLKFILGASEDNSSDEEPLVSKPPSGASQPPASTSKSYPQEGSTAARRSSSSGIKPSMSGLHLVRKGREHRKMDLQRDFTVASPAEFVTRFGGNRVIEKVLIANNGIAAVKCMRSIRRWSYEMFRNERTIRFVVMVTPEDLKANAEYIKMADHYVPVPGGPNNNNYANVELIVDIAKRIPVQAVWAGWGHASENPKLPELLNKAGISFLGPSSKAMWALGDKVASSIVAQSADIPTLPWSGSGLRVDWTEEDQKLGNVISVPSEIYANGCVRDVDDGLAGAERIGYPVVIKASEGGGGKGIRKVECSEDFPGFFRQVQTEVPGSPIFVMQLAQHARHLEVQILADEYGNAISLFGRDCSIQRRHQKIIEEAPATIAATSTFEQMEWCAVRLAKMVGYVSAGTVEYLFSEDGNFHFLELNPRLQVEHPCTEMIGDVNLPAAQLQIAMGIPLYRIKDIRLLYGETPWGDTIINFETPDCIPSPRGHVIAARITSENPDEGFKPSSGTVQELNFRSSKNVWGYFSVGATGGLHEFADSQFGHCFSWGENREEAISNMVVAMKELSIRGDFRTTVEYLIKLLETECFRNNDIDTGWLDHLIAEKVQAERPDTMLGIVCGALHVADASFRKSMSDYLHSLERGQVLPAASLLNSVSVDLIYEGVKYCLKVARQSPTTYVIMMNGSNIEIDVHRLSDGGLLLSYDGSSHTTYMKEEVDSYRITVGNKTCVFEKEKDPTVLRSPSAGKLLQYICEDGAHVCAGETYAEIEVMKMVMTLTVQQSGCIHFVKRPGAVLEPGCVVAHIELDDPSSIHLVELNTAILPPQQPLPIVGEKLHQVFHSVLENLGKVMDGYCLEEPLFSSKLKQWVTTLMKTLRDPSLPLLELQEIMTSVGGRIPPGVEKDIRKVMAQYASNITSVLCQFPSQRIANVLDSHAATLQRKADREVFFMNTQSIVQLVQRYRSGIRGYMKSVVLDLLKRYLQVEMQFQQAHYDKCVINLREQHKPDMSRVLEYIFSHAQVSKKNILVTMLIDQLCGRDSTLAEELMAILNELTQLSKMENSKVALRARQVLIASHLPSYELRHNQVESIFLSAIDMYGHQFCPENLKKLILSETSIFDVLPNFFYHSNQVVCMAALEVYVRRAYIAYELNSIQHHQLQDGSCAVDFQFMLPSSHPNRGSSPTLNRVPVPVSGSGQFKMRRQSSELFLEGALSPPCQRMGAMVAFQCFDDFKRNVDEVLSSFAEPLLESSPFSEACSSLYEDENLKNTRENPIHIINVSIKTADTEDDDALVTALTAFAQSKKAVLFEYGIRRITFLIAQKREFPKFFTFRARDGFQEDRIYRNLEPALAFQLELNRMRNFDLTAVPCANHKMQLYLGAARVQEGAEVTDYRFFIRAIIRHSDLITKEASFEYLQNEGERLLLEAMDELEVAFSNTSVRTDCNHIFLNFVPTVIMDPSKIEESVRSMVMRYGSRLWKLRVLQAELKINIRLTPTGNAIPVRLFLTNESGYYLDISLYKEVTDPSSGQIMFQSYGDKQGPLHGMLINTPYVTKDLLQAKRFQAQTLGTTYVYDFPEMFRQALFKQWGSGDKHPKDVLMCTELVLDPQGRLVQMNRLPGDNDVGMVAFRMKMKTPEYPEGRDIIVICNDITHMIGSFGPPEDELFLKASELARAEGIPRIYIAANSGARIGLAEEIKHMFQVAWIDPSDPYKGFKYLYLTPQDYTRISSTSAVHCRHVEEGGESRYIITDIIGKDDGLGVENLRGSGTIAGESSQAYEEIITISMVTCRAIGIGAYLVRLGQRVIQVENSHIILTGAGALNKVLGREVYTSNNQLGGIQIMHNNGVTHTTVPDDFEGVFTILRWLSYMPKNKYSPVPVISTTDPVDREIEYTPTKAPYDPRWMLAGRPHPTVRGAWQSGFFDHGSFMEIMESWAQTVVVGRARLGGIALGVIAVETRTVEFTVPADPANLDSESKVLQQAGQVWFPDSAFKTAQAISDFNRERLPLMVFANWRGFSGGMKDMYDQILKFGAYIVDALRGFHQPVLVYIPPQAELRGGSWVVIDPTINPLCMELYADRESRGGVLEAEGTVEIKFRRKDLLKTMRRLDSVYAGLVEQLASLELSDKQCKELESKLKAREEFLLPIYHQVAVQFVELHDTPGRMQEKGVITDILDWKNVRTFFYWRLRRLLLEQVVKCEILQANKDLSDGHMQSMLRRWFVETEGTVKAYLWDNNQAVVEWLEKHLSEEDGARSAIRENIKYLKRENTLKHIRSLVQANPDVAMDCIIHMSHNITPSQRAKLSHLLATMDSTSTS</sequence>
<keyword evidence="4" id="KW-0444">Lipid biosynthesis</keyword>
<evidence type="ECO:0000259" key="19">
    <source>
        <dbReference type="PROSITE" id="PS50980"/>
    </source>
</evidence>
<feature type="signal peptide" evidence="15">
    <location>
        <begin position="1"/>
        <end position="26"/>
    </location>
</feature>
<accession>A0A6G0IL38</accession>
<dbReference type="SMART" id="SM00878">
    <property type="entry name" value="Biotin_carb_C"/>
    <property type="match status" value="1"/>
</dbReference>
<evidence type="ECO:0000256" key="13">
    <source>
        <dbReference type="PROSITE-ProRule" id="PRU00409"/>
    </source>
</evidence>
<dbReference type="GO" id="GO:0003989">
    <property type="term" value="F:acetyl-CoA carboxylase activity"/>
    <property type="evidence" value="ECO:0007669"/>
    <property type="project" value="UniProtKB-EC"/>
</dbReference>
<evidence type="ECO:0000259" key="18">
    <source>
        <dbReference type="PROSITE" id="PS50979"/>
    </source>
</evidence>
<evidence type="ECO:0000256" key="3">
    <source>
        <dbReference type="ARBA" id="ARBA00013058"/>
    </source>
</evidence>
<feature type="compositionally biased region" description="Polar residues" evidence="14">
    <location>
        <begin position="152"/>
        <end position="167"/>
    </location>
</feature>
<dbReference type="InterPro" id="IPR029045">
    <property type="entry name" value="ClpP/crotonase-like_dom_sf"/>
</dbReference>
<evidence type="ECO:0000259" key="16">
    <source>
        <dbReference type="PROSITE" id="PS50968"/>
    </source>
</evidence>
<dbReference type="CDD" id="cd06850">
    <property type="entry name" value="biotinyl_domain"/>
    <property type="match status" value="1"/>
</dbReference>
<dbReference type="InterPro" id="IPR005482">
    <property type="entry name" value="Biotin_COase_C"/>
</dbReference>
<dbReference type="Pfam" id="PF00364">
    <property type="entry name" value="Biotin_lipoyl"/>
    <property type="match status" value="1"/>
</dbReference>
<evidence type="ECO:0000256" key="11">
    <source>
        <dbReference type="ARBA" id="ARBA00023267"/>
    </source>
</evidence>
<evidence type="ECO:0000313" key="21">
    <source>
        <dbReference type="EMBL" id="KAE8292225.1"/>
    </source>
</evidence>
<feature type="compositionally biased region" description="Low complexity" evidence="14">
    <location>
        <begin position="102"/>
        <end position="116"/>
    </location>
</feature>
<feature type="chain" id="PRO_5026250654" description="acetyl-CoA carboxylase" evidence="15">
    <location>
        <begin position="27"/>
        <end position="2430"/>
    </location>
</feature>
<keyword evidence="12" id="KW-0511">Multifunctional enzyme</keyword>
<dbReference type="GO" id="GO:0005739">
    <property type="term" value="C:mitochondrion"/>
    <property type="evidence" value="ECO:0007669"/>
    <property type="project" value="TreeGrafter"/>
</dbReference>
<dbReference type="FunFam" id="3.30.1490.20:FF:000003">
    <property type="entry name" value="acetyl-CoA carboxylase isoform X1"/>
    <property type="match status" value="1"/>
</dbReference>
<dbReference type="Pfam" id="PF02786">
    <property type="entry name" value="CPSase_L_D2"/>
    <property type="match status" value="1"/>
</dbReference>
<keyword evidence="10" id="KW-0275">Fatty acid biosynthesis</keyword>
<dbReference type="Pfam" id="PF21385">
    <property type="entry name" value="ACCA_BT"/>
    <property type="match status" value="1"/>
</dbReference>
<dbReference type="SUPFAM" id="SSF56059">
    <property type="entry name" value="Glutathione synthetase ATP-binding domain-like"/>
    <property type="match status" value="1"/>
</dbReference>
<comment type="cofactor">
    <cofactor evidence="1">
        <name>biotin</name>
        <dbReference type="ChEBI" id="CHEBI:57586"/>
    </cofactor>
</comment>
<dbReference type="Gene3D" id="3.30.1490.20">
    <property type="entry name" value="ATP-grasp fold, A domain"/>
    <property type="match status" value="1"/>
</dbReference>
<dbReference type="PROSITE" id="PS50979">
    <property type="entry name" value="BC"/>
    <property type="match status" value="1"/>
</dbReference>
<keyword evidence="22" id="KW-1185">Reference proteome</keyword>
<dbReference type="GO" id="GO:0005524">
    <property type="term" value="F:ATP binding"/>
    <property type="evidence" value="ECO:0007669"/>
    <property type="project" value="UniProtKB-UniRule"/>
</dbReference>
<dbReference type="EMBL" id="REGW02000009">
    <property type="protein sequence ID" value="KAE8292225.1"/>
    <property type="molecule type" value="Genomic_DNA"/>
</dbReference>
<evidence type="ECO:0000256" key="4">
    <source>
        <dbReference type="ARBA" id="ARBA00022516"/>
    </source>
</evidence>
<evidence type="ECO:0000313" key="22">
    <source>
        <dbReference type="Proteomes" id="UP000424527"/>
    </source>
</evidence>
<keyword evidence="7" id="KW-0276">Fatty acid metabolism</keyword>
<dbReference type="Gene3D" id="3.90.1770.10">
    <property type="entry name" value="PreATP-grasp domain"/>
    <property type="match status" value="1"/>
</dbReference>
<dbReference type="InterPro" id="IPR013815">
    <property type="entry name" value="ATP_grasp_subdomain_1"/>
</dbReference>
<dbReference type="Gene3D" id="2.40.460.10">
    <property type="entry name" value="Biotin dependent carboxylase carboxyltransferase"/>
    <property type="match status" value="1"/>
</dbReference>
<dbReference type="SUPFAM" id="SSF52440">
    <property type="entry name" value="PreATP-grasp domain"/>
    <property type="match status" value="1"/>
</dbReference>
<dbReference type="Pfam" id="PF02785">
    <property type="entry name" value="Biotin_carb_C"/>
    <property type="match status" value="1"/>
</dbReference>
<dbReference type="PROSITE" id="PS50989">
    <property type="entry name" value="COA_CT_CTER"/>
    <property type="match status" value="1"/>
</dbReference>
<keyword evidence="6 13" id="KW-0547">Nucleotide-binding</keyword>
<dbReference type="FunFam" id="3.90.1770.10:FF:000001">
    <property type="entry name" value="acetyl-CoA carboxylase 1"/>
    <property type="match status" value="1"/>
</dbReference>
<organism evidence="21 22">
    <name type="scientific">Larimichthys crocea</name>
    <name type="common">Large yellow croaker</name>
    <name type="synonym">Pseudosciaena crocea</name>
    <dbReference type="NCBI Taxonomy" id="215358"/>
    <lineage>
        <taxon>Eukaryota</taxon>
        <taxon>Metazoa</taxon>
        <taxon>Chordata</taxon>
        <taxon>Craniata</taxon>
        <taxon>Vertebrata</taxon>
        <taxon>Euteleostomi</taxon>
        <taxon>Actinopterygii</taxon>
        <taxon>Neopterygii</taxon>
        <taxon>Teleostei</taxon>
        <taxon>Neoteleostei</taxon>
        <taxon>Acanthomorphata</taxon>
        <taxon>Eupercaria</taxon>
        <taxon>Sciaenidae</taxon>
        <taxon>Larimichthys</taxon>
    </lineage>
</organism>
<evidence type="ECO:0000256" key="6">
    <source>
        <dbReference type="ARBA" id="ARBA00022741"/>
    </source>
</evidence>
<dbReference type="InterPro" id="IPR049074">
    <property type="entry name" value="ACCA_BT"/>
</dbReference>
<feature type="domain" description="Biotin carboxylation" evidence="18">
    <location>
        <begin position="222"/>
        <end position="724"/>
    </location>
</feature>
<dbReference type="Pfam" id="PF08326">
    <property type="entry name" value="ACC_central"/>
    <property type="match status" value="1"/>
</dbReference>
<dbReference type="FunFam" id="3.90.226.10:FF:000010">
    <property type="entry name" value="acetyl-CoA carboxylase isoform X2"/>
    <property type="match status" value="1"/>
</dbReference>
<dbReference type="InterPro" id="IPR011053">
    <property type="entry name" value="Single_hybrid_motif"/>
</dbReference>
<gene>
    <name evidence="21" type="ORF">D5F01_LYC09592</name>
</gene>
<comment type="caution">
    <text evidence="21">The sequence shown here is derived from an EMBL/GenBank/DDBJ whole genome shotgun (WGS) entry which is preliminary data.</text>
</comment>
<protein>
    <recommendedName>
        <fullName evidence="3">acetyl-CoA carboxylase</fullName>
        <ecNumber evidence="3">6.4.1.2</ecNumber>
    </recommendedName>
</protein>
<dbReference type="Gene3D" id="3.90.226.10">
    <property type="entry name" value="2-enoyl-CoA Hydratase, Chain A, domain 1"/>
    <property type="match status" value="2"/>
</dbReference>
<evidence type="ECO:0000256" key="1">
    <source>
        <dbReference type="ARBA" id="ARBA00001953"/>
    </source>
</evidence>
<dbReference type="Gene3D" id="3.30.470.20">
    <property type="entry name" value="ATP-grasp fold, B domain"/>
    <property type="match status" value="1"/>
</dbReference>
<dbReference type="Pfam" id="PF01039">
    <property type="entry name" value="Carboxyl_trans"/>
    <property type="match status" value="1"/>
</dbReference>
<dbReference type="Proteomes" id="UP000424527">
    <property type="component" value="Unassembled WGS sequence"/>
</dbReference>
<dbReference type="InterPro" id="IPR005479">
    <property type="entry name" value="CPAse_ATP-bd"/>
</dbReference>
<evidence type="ECO:0000256" key="9">
    <source>
        <dbReference type="ARBA" id="ARBA00023098"/>
    </source>
</evidence>
<evidence type="ECO:0000256" key="15">
    <source>
        <dbReference type="SAM" id="SignalP"/>
    </source>
</evidence>
<feature type="domain" description="Lipoyl-binding" evidence="16">
    <location>
        <begin position="851"/>
        <end position="925"/>
    </location>
</feature>
<evidence type="ECO:0000256" key="7">
    <source>
        <dbReference type="ARBA" id="ARBA00022832"/>
    </source>
</evidence>
<dbReference type="InterPro" id="IPR011762">
    <property type="entry name" value="COA_CT_N"/>
</dbReference>
<keyword evidence="15" id="KW-0732">Signal</keyword>
<dbReference type="FunFam" id="2.40.460.10:FF:000001">
    <property type="entry name" value="Acetyl-CoA carboxylase 1"/>
    <property type="match status" value="1"/>
</dbReference>
<dbReference type="SUPFAM" id="SSF52096">
    <property type="entry name" value="ClpP/crotonase"/>
    <property type="match status" value="2"/>
</dbReference>
<dbReference type="InterPro" id="IPR049076">
    <property type="entry name" value="ACCA"/>
</dbReference>
<dbReference type="GO" id="GO:2001295">
    <property type="term" value="P:malonyl-CoA biosynthetic process"/>
    <property type="evidence" value="ECO:0007669"/>
    <property type="project" value="UniProtKB-UniPathway"/>
</dbReference>
<dbReference type="PROSITE" id="PS00867">
    <property type="entry name" value="CPSASE_2"/>
    <property type="match status" value="1"/>
</dbReference>
<dbReference type="PROSITE" id="PS00188">
    <property type="entry name" value="BIOTIN"/>
    <property type="match status" value="1"/>
</dbReference>
<dbReference type="InterPro" id="IPR011764">
    <property type="entry name" value="Biotin_carboxylation_dom"/>
</dbReference>
<dbReference type="SUPFAM" id="SSF51246">
    <property type="entry name" value="Rudiment single hybrid motif"/>
    <property type="match status" value="1"/>
</dbReference>
<evidence type="ECO:0000256" key="5">
    <source>
        <dbReference type="ARBA" id="ARBA00022598"/>
    </source>
</evidence>
<keyword evidence="9" id="KW-0443">Lipid metabolism</keyword>
<feature type="domain" description="CoA carboxyltransferase N-terminal" evidence="19">
    <location>
        <begin position="1667"/>
        <end position="1997"/>
    </location>
</feature>
<evidence type="ECO:0000259" key="17">
    <source>
        <dbReference type="PROSITE" id="PS50975"/>
    </source>
</evidence>
<feature type="compositionally biased region" description="Low complexity" evidence="14">
    <location>
        <begin position="168"/>
        <end position="185"/>
    </location>
</feature>
<proteinExistence type="predicted"/>
<dbReference type="PROSITE" id="PS50980">
    <property type="entry name" value="COA_CT_NTER"/>
    <property type="match status" value="1"/>
</dbReference>
<dbReference type="InterPro" id="IPR000089">
    <property type="entry name" value="Biotin_lipoyl"/>
</dbReference>
<dbReference type="UniPathway" id="UPA00655">
    <property type="reaction ID" value="UER00711"/>
</dbReference>
<dbReference type="FunFam" id="2.40.50.100:FF:000005">
    <property type="entry name" value="Acetyl-CoA carboxylase 1"/>
    <property type="match status" value="1"/>
</dbReference>
<feature type="domain" description="ATP-grasp" evidence="17">
    <location>
        <begin position="379"/>
        <end position="572"/>
    </location>
</feature>
<evidence type="ECO:0000259" key="20">
    <source>
        <dbReference type="PROSITE" id="PS50989"/>
    </source>
</evidence>
<evidence type="ECO:0000256" key="10">
    <source>
        <dbReference type="ARBA" id="ARBA00023160"/>
    </source>
</evidence>
<dbReference type="GO" id="GO:0046872">
    <property type="term" value="F:metal ion binding"/>
    <property type="evidence" value="ECO:0007669"/>
    <property type="project" value="InterPro"/>
</dbReference>
<dbReference type="PANTHER" id="PTHR45728">
    <property type="entry name" value="ACETYL-COA CARBOXYLASE, ISOFORM A"/>
    <property type="match status" value="1"/>
</dbReference>
<dbReference type="GO" id="GO:0006633">
    <property type="term" value="P:fatty acid biosynthetic process"/>
    <property type="evidence" value="ECO:0007669"/>
    <property type="project" value="UniProtKB-KW"/>
</dbReference>
<dbReference type="Gene3D" id="3.40.50.20">
    <property type="match status" value="1"/>
</dbReference>
<evidence type="ECO:0000256" key="14">
    <source>
        <dbReference type="SAM" id="MobiDB-lite"/>
    </source>
</evidence>
<dbReference type="InterPro" id="IPR005481">
    <property type="entry name" value="BC-like_N"/>
</dbReference>
<dbReference type="InterPro" id="IPR013537">
    <property type="entry name" value="AcCoA_COase_cen"/>
</dbReference>
<feature type="domain" description="CoA carboxyltransferase C-terminal" evidence="20">
    <location>
        <begin position="2001"/>
        <end position="2317"/>
    </location>
</feature>
<dbReference type="PANTHER" id="PTHR45728:SF1">
    <property type="entry name" value="ACETYL-COA CARBOXYLASE 2"/>
    <property type="match status" value="1"/>
</dbReference>
<dbReference type="PROSITE" id="PS50975">
    <property type="entry name" value="ATP_GRASP"/>
    <property type="match status" value="1"/>
</dbReference>
<dbReference type="Gene3D" id="2.40.50.100">
    <property type="match status" value="1"/>
</dbReference>
<dbReference type="SUPFAM" id="SSF51230">
    <property type="entry name" value="Single hybrid motif"/>
    <property type="match status" value="1"/>
</dbReference>
<dbReference type="PROSITE" id="PS00866">
    <property type="entry name" value="CPSASE_1"/>
    <property type="match status" value="1"/>
</dbReference>
<evidence type="ECO:0000256" key="2">
    <source>
        <dbReference type="ARBA" id="ARBA00004956"/>
    </source>
</evidence>
<keyword evidence="8 13" id="KW-0067">ATP-binding</keyword>
<dbReference type="InterPro" id="IPR034733">
    <property type="entry name" value="AcCoA_carboxyl_beta"/>
</dbReference>
<comment type="pathway">
    <text evidence="2">Lipid metabolism; malonyl-CoA biosynthesis; malonyl-CoA from acetyl-CoA: step 1/1.</text>
</comment>
<dbReference type="EC" id="6.4.1.2" evidence="3"/>
<evidence type="ECO:0000256" key="8">
    <source>
        <dbReference type="ARBA" id="ARBA00022840"/>
    </source>
</evidence>
<evidence type="ECO:0000256" key="12">
    <source>
        <dbReference type="ARBA" id="ARBA00023268"/>
    </source>
</evidence>
<dbReference type="InterPro" id="IPR016185">
    <property type="entry name" value="PreATP-grasp_dom_sf"/>
</dbReference>
<dbReference type="InterPro" id="IPR001882">
    <property type="entry name" value="Biotin_BS"/>
</dbReference>
<dbReference type="PROSITE" id="PS50968">
    <property type="entry name" value="BIOTINYL_LIPOYL"/>
    <property type="match status" value="1"/>
</dbReference>
<dbReference type="InterPro" id="IPR011054">
    <property type="entry name" value="Rudment_hybrid_motif"/>
</dbReference>
<name>A0A6G0IL38_LARCR</name>
<feature type="region of interest" description="Disordered" evidence="14">
    <location>
        <begin position="29"/>
        <end position="187"/>
    </location>
</feature>
<dbReference type="FunFam" id="3.30.470.20:FF:000005">
    <property type="entry name" value="Acetyl-CoA carboxylase 1"/>
    <property type="match status" value="1"/>
</dbReference>
<dbReference type="InterPro" id="IPR011763">
    <property type="entry name" value="COA_CT_C"/>
</dbReference>
<feature type="compositionally biased region" description="Polar residues" evidence="14">
    <location>
        <begin position="49"/>
        <end position="77"/>
    </location>
</feature>
<dbReference type="InterPro" id="IPR011761">
    <property type="entry name" value="ATP-grasp"/>
</dbReference>
<reference evidence="21 22" key="1">
    <citation type="submission" date="2019-07" db="EMBL/GenBank/DDBJ databases">
        <title>Chromosome genome assembly for large yellow croaker.</title>
        <authorList>
            <person name="Xiao S."/>
        </authorList>
    </citation>
    <scope>NUCLEOTIDE SEQUENCE [LARGE SCALE GENOMIC DNA]</scope>
    <source>
        <strain evidence="21">JMULYC20181020</strain>
        <tissue evidence="21">Muscle</tissue>
    </source>
</reference>
<keyword evidence="5" id="KW-0436">Ligase</keyword>